<dbReference type="PROSITE" id="PS51724">
    <property type="entry name" value="SPOR"/>
    <property type="match status" value="1"/>
</dbReference>
<evidence type="ECO:0000313" key="4">
    <source>
        <dbReference type="Proteomes" id="UP000580517"/>
    </source>
</evidence>
<dbReference type="AlphaFoldDB" id="A0A853FGI5"/>
<comment type="caution">
    <text evidence="3">The sequence shown here is derived from an EMBL/GenBank/DDBJ whole genome shotgun (WGS) entry which is preliminary data.</text>
</comment>
<dbReference type="GO" id="GO:0042834">
    <property type="term" value="F:peptidoglycan binding"/>
    <property type="evidence" value="ECO:0007669"/>
    <property type="project" value="InterPro"/>
</dbReference>
<evidence type="ECO:0000256" key="1">
    <source>
        <dbReference type="SAM" id="MobiDB-lite"/>
    </source>
</evidence>
<dbReference type="Pfam" id="PF05036">
    <property type="entry name" value="SPOR"/>
    <property type="match status" value="1"/>
</dbReference>
<keyword evidence="4" id="KW-1185">Reference proteome</keyword>
<protein>
    <submittedName>
        <fullName evidence="3">SPOR domain-containing protein</fullName>
    </submittedName>
</protein>
<sequence length="124" mass="12805">MGVRVQDDGPGALPPARSTLGPTPAPDAATLPEADSQLALDGASDAAGRIYLQFGAFSAADTASKLAHRLNDGIGAVETRSARVERSGALYRVRIGPYLSRTDAVNAALRIEQETGMGSTVALR</sequence>
<evidence type="ECO:0000259" key="2">
    <source>
        <dbReference type="PROSITE" id="PS51724"/>
    </source>
</evidence>
<dbReference type="Proteomes" id="UP000580517">
    <property type="component" value="Unassembled WGS sequence"/>
</dbReference>
<dbReference type="InterPro" id="IPR007730">
    <property type="entry name" value="SPOR-like_dom"/>
</dbReference>
<dbReference type="EMBL" id="JACCEW010000003">
    <property type="protein sequence ID" value="NYT37571.1"/>
    <property type="molecule type" value="Genomic_DNA"/>
</dbReference>
<reference evidence="3 4" key="1">
    <citation type="submission" date="2020-07" db="EMBL/GenBank/DDBJ databases">
        <title>Taxonomic revisions and descriptions of new bacterial species based on genomic comparisons in the high-G+C-content subgroup of the family Alcaligenaceae.</title>
        <authorList>
            <person name="Szabo A."/>
            <person name="Felfoldi T."/>
        </authorList>
    </citation>
    <scope>NUCLEOTIDE SEQUENCE [LARGE SCALE GENOMIC DNA]</scope>
    <source>
        <strain evidence="3 4">DSM 25264</strain>
    </source>
</reference>
<feature type="domain" description="SPOR" evidence="2">
    <location>
        <begin position="44"/>
        <end position="124"/>
    </location>
</feature>
<accession>A0A853FGI5</accession>
<dbReference type="Gene3D" id="3.30.70.1070">
    <property type="entry name" value="Sporulation related repeat"/>
    <property type="match status" value="1"/>
</dbReference>
<name>A0A853FGI5_9BURK</name>
<dbReference type="OrthoDB" id="9779128at2"/>
<dbReference type="InterPro" id="IPR036680">
    <property type="entry name" value="SPOR-like_sf"/>
</dbReference>
<dbReference type="SUPFAM" id="SSF110997">
    <property type="entry name" value="Sporulation related repeat"/>
    <property type="match status" value="1"/>
</dbReference>
<proteinExistence type="predicted"/>
<gene>
    <name evidence="3" type="ORF">H0A68_11855</name>
</gene>
<evidence type="ECO:0000313" key="3">
    <source>
        <dbReference type="EMBL" id="NYT37571.1"/>
    </source>
</evidence>
<feature type="region of interest" description="Disordered" evidence="1">
    <location>
        <begin position="1"/>
        <end position="30"/>
    </location>
</feature>
<organism evidence="3 4">
    <name type="scientific">Allopusillimonas soli</name>
    <dbReference type="NCBI Taxonomy" id="659016"/>
    <lineage>
        <taxon>Bacteria</taxon>
        <taxon>Pseudomonadati</taxon>
        <taxon>Pseudomonadota</taxon>
        <taxon>Betaproteobacteria</taxon>
        <taxon>Burkholderiales</taxon>
        <taxon>Alcaligenaceae</taxon>
        <taxon>Allopusillimonas</taxon>
    </lineage>
</organism>